<dbReference type="eggNOG" id="KOG4853">
    <property type="taxonomic scope" value="Eukaryota"/>
</dbReference>
<dbReference type="PANTHER" id="PTHR34410">
    <property type="entry name" value="INTRON-ENCODED HOMING ENDONUCLEASE, PUTATIVE-RELATED"/>
    <property type="match status" value="1"/>
</dbReference>
<proteinExistence type="predicted"/>
<protein>
    <submittedName>
        <fullName evidence="2 3">Uncharacterized protein</fullName>
    </submittedName>
</protein>
<evidence type="ECO:0000313" key="3">
    <source>
        <dbReference type="EnsemblPlants" id="KEH16995"/>
    </source>
</evidence>
<feature type="region of interest" description="Disordered" evidence="1">
    <location>
        <begin position="1"/>
        <end position="26"/>
    </location>
</feature>
<dbReference type="AlphaFoldDB" id="A0A072TTW7"/>
<keyword evidence="4" id="KW-1185">Reference proteome</keyword>
<reference evidence="3" key="3">
    <citation type="submission" date="2015-06" db="UniProtKB">
        <authorList>
            <consortium name="EnsemblPlants"/>
        </authorList>
    </citation>
    <scope>IDENTIFICATION</scope>
    <source>
        <strain evidence="3">cv. Jemalong A17</strain>
    </source>
</reference>
<reference evidence="2 4" key="2">
    <citation type="journal article" date="2014" name="BMC Genomics">
        <title>An improved genome release (version Mt4.0) for the model legume Medicago truncatula.</title>
        <authorList>
            <person name="Tang H."/>
            <person name="Krishnakumar V."/>
            <person name="Bidwell S."/>
            <person name="Rosen B."/>
            <person name="Chan A."/>
            <person name="Zhou S."/>
            <person name="Gentzbittel L."/>
            <person name="Childs K.L."/>
            <person name="Yandell M."/>
            <person name="Gundlach H."/>
            <person name="Mayer K.F."/>
            <person name="Schwartz D.C."/>
            <person name="Town C.D."/>
        </authorList>
    </citation>
    <scope>GENOME REANNOTATION</scope>
    <source>
        <strain evidence="2">A17</strain>
        <strain evidence="3 4">cv. Jemalong A17</strain>
    </source>
</reference>
<accession>A0A072TTW7</accession>
<dbReference type="PANTHER" id="PTHR34410:SF3">
    <property type="match status" value="1"/>
</dbReference>
<reference evidence="2 4" key="1">
    <citation type="journal article" date="2011" name="Nature">
        <title>The Medicago genome provides insight into the evolution of rhizobial symbioses.</title>
        <authorList>
            <person name="Young N.D."/>
            <person name="Debelle F."/>
            <person name="Oldroyd G.E."/>
            <person name="Geurts R."/>
            <person name="Cannon S.B."/>
            <person name="Udvardi M.K."/>
            <person name="Benedito V.A."/>
            <person name="Mayer K.F."/>
            <person name="Gouzy J."/>
            <person name="Schoof H."/>
            <person name="Van de Peer Y."/>
            <person name="Proost S."/>
            <person name="Cook D.R."/>
            <person name="Meyers B.C."/>
            <person name="Spannagl M."/>
            <person name="Cheung F."/>
            <person name="De Mita S."/>
            <person name="Krishnakumar V."/>
            <person name="Gundlach H."/>
            <person name="Zhou S."/>
            <person name="Mudge J."/>
            <person name="Bharti A.K."/>
            <person name="Murray J.D."/>
            <person name="Naoumkina M.A."/>
            <person name="Rosen B."/>
            <person name="Silverstein K.A."/>
            <person name="Tang H."/>
            <person name="Rombauts S."/>
            <person name="Zhao P.X."/>
            <person name="Zhou P."/>
            <person name="Barbe V."/>
            <person name="Bardou P."/>
            <person name="Bechner M."/>
            <person name="Bellec A."/>
            <person name="Berger A."/>
            <person name="Berges H."/>
            <person name="Bidwell S."/>
            <person name="Bisseling T."/>
            <person name="Choisne N."/>
            <person name="Couloux A."/>
            <person name="Denny R."/>
            <person name="Deshpande S."/>
            <person name="Dai X."/>
            <person name="Doyle J.J."/>
            <person name="Dudez A.M."/>
            <person name="Farmer A.D."/>
            <person name="Fouteau S."/>
            <person name="Franken C."/>
            <person name="Gibelin C."/>
            <person name="Gish J."/>
            <person name="Goldstein S."/>
            <person name="Gonzalez A.J."/>
            <person name="Green P.J."/>
            <person name="Hallab A."/>
            <person name="Hartog M."/>
            <person name="Hua A."/>
            <person name="Humphray S.J."/>
            <person name="Jeong D.H."/>
            <person name="Jing Y."/>
            <person name="Jocker A."/>
            <person name="Kenton S.M."/>
            <person name="Kim D.J."/>
            <person name="Klee K."/>
            <person name="Lai H."/>
            <person name="Lang C."/>
            <person name="Lin S."/>
            <person name="Macmil S.L."/>
            <person name="Magdelenat G."/>
            <person name="Matthews L."/>
            <person name="McCorrison J."/>
            <person name="Monaghan E.L."/>
            <person name="Mun J.H."/>
            <person name="Najar F.Z."/>
            <person name="Nicholson C."/>
            <person name="Noirot C."/>
            <person name="O'Bleness M."/>
            <person name="Paule C.R."/>
            <person name="Poulain J."/>
            <person name="Prion F."/>
            <person name="Qin B."/>
            <person name="Qu C."/>
            <person name="Retzel E.F."/>
            <person name="Riddle C."/>
            <person name="Sallet E."/>
            <person name="Samain S."/>
            <person name="Samson N."/>
            <person name="Sanders I."/>
            <person name="Saurat O."/>
            <person name="Scarpelli C."/>
            <person name="Schiex T."/>
            <person name="Segurens B."/>
            <person name="Severin A.J."/>
            <person name="Sherrier D.J."/>
            <person name="Shi R."/>
            <person name="Sims S."/>
            <person name="Singer S.R."/>
            <person name="Sinharoy S."/>
            <person name="Sterck L."/>
            <person name="Viollet A."/>
            <person name="Wang B.B."/>
            <person name="Wang K."/>
            <person name="Wang M."/>
            <person name="Wang X."/>
            <person name="Warfsmann J."/>
            <person name="Weissenbach J."/>
            <person name="White D.D."/>
            <person name="White J.D."/>
            <person name="Wiley G.B."/>
            <person name="Wincker P."/>
            <person name="Xing Y."/>
            <person name="Yang L."/>
            <person name="Yao Z."/>
            <person name="Ying F."/>
            <person name="Zhai J."/>
            <person name="Zhou L."/>
            <person name="Zuber A."/>
            <person name="Denarie J."/>
            <person name="Dixon R.A."/>
            <person name="May G.D."/>
            <person name="Schwartz D.C."/>
            <person name="Rogers J."/>
            <person name="Quetier F."/>
            <person name="Town C.D."/>
            <person name="Roe B.A."/>
        </authorList>
    </citation>
    <scope>NUCLEOTIDE SEQUENCE [LARGE SCALE GENOMIC DNA]</scope>
    <source>
        <strain evidence="2">A17</strain>
        <strain evidence="3 4">cv. Jemalong A17</strain>
    </source>
</reference>
<organism evidence="2 4">
    <name type="scientific">Medicago truncatula</name>
    <name type="common">Barrel medic</name>
    <name type="synonym">Medicago tribuloides</name>
    <dbReference type="NCBI Taxonomy" id="3880"/>
    <lineage>
        <taxon>Eukaryota</taxon>
        <taxon>Viridiplantae</taxon>
        <taxon>Streptophyta</taxon>
        <taxon>Embryophyta</taxon>
        <taxon>Tracheophyta</taxon>
        <taxon>Spermatophyta</taxon>
        <taxon>Magnoliopsida</taxon>
        <taxon>eudicotyledons</taxon>
        <taxon>Gunneridae</taxon>
        <taxon>Pentapetalae</taxon>
        <taxon>rosids</taxon>
        <taxon>fabids</taxon>
        <taxon>Fabales</taxon>
        <taxon>Fabaceae</taxon>
        <taxon>Papilionoideae</taxon>
        <taxon>50 kb inversion clade</taxon>
        <taxon>NPAAA clade</taxon>
        <taxon>Hologalegina</taxon>
        <taxon>IRL clade</taxon>
        <taxon>Trifolieae</taxon>
        <taxon>Medicago</taxon>
    </lineage>
</organism>
<evidence type="ECO:0000313" key="2">
    <source>
        <dbReference type="EMBL" id="KEH16995.1"/>
    </source>
</evidence>
<dbReference type="HOGENOM" id="CLU_339004_0_0_1"/>
<dbReference type="PaxDb" id="3880-AES97343"/>
<dbReference type="Proteomes" id="UP000002051">
    <property type="component" value="Unassembled WGS sequence"/>
</dbReference>
<feature type="region of interest" description="Disordered" evidence="1">
    <location>
        <begin position="246"/>
        <end position="289"/>
    </location>
</feature>
<gene>
    <name evidence="2" type="ORF">MTR_0055s0130</name>
</gene>
<sequence length="839" mass="91865">MSRADWRTGTNRSTSDRDTSPAPIRFPPDNFKHSLTLFSKSFSSFPRGTCSLSVSRQYLALDGIYRPIGAAFPNNPTRRQRLVVRQGPSTTGALTLSGAPFQGTWVRSAAEDASPDYNSNAEGDRFSWWAYPAPPDLRSHHERYKTHVGRRALNLMASGATCVQRLDGSRDSAIHTKYRISLSSSSMQEPRYPLSRVILYNVSKHNTHENRLRCHAGIDNDPSAGSPTETLLRLLLPLNDKVQWTSHNVAGSGPPTSPQSEHFTGPFNRQIAPPTKNGHAPPPIESRKSSQSVNPYYVWTWSINIAVLVPSRKNLCVSLIFMLSEAESALLDASICLHASALWGVGCVPRCWFLQTRGHVSGSVDVCVCWLNALALNGLVINGCYLVDPASSHMLVSKIKPCMCNYSLFDGIYYSDNRSNSRANTCNKPRLLEGMHLLDKRSTQALPVALMIHDNSSDRTALVLATHHSNFSRSWTLGWVDRSAYGVHRLARPFCRRCAPGLNWPGRASGAVTLKKLECSKQDSDPIVLAFGIGVMINRDSRGRTTAKAFAKDVFINQERKLGARRRSDTVLVSTINDADQGSADVAFRTPLAPYEKSKSLGSGGSMVARLKLKGIDGRAPPGVEPALFLDSMGGGAWPFLVGGAICLVNSVNERDLSLLNSYVEVTLHGQLLRGTMAIWWEIGGNLAVLDFGQAQAKHAVQHLFMPRLGQTLSLSWKSRIDSYFPRPVGRPSHQRGKEGVVLPFVTWAGTGQTCSSTFVHASSWPNTVLVTVKQNFCLFLTPPMYGGAASVASKKPVHVPSRKNLCPCNAAGRLAFAYAVQVNKHSRVGPSSEKIVPL</sequence>
<name>A0A072TTW7_MEDTR</name>
<evidence type="ECO:0000313" key="4">
    <source>
        <dbReference type="Proteomes" id="UP000002051"/>
    </source>
</evidence>
<evidence type="ECO:0000256" key="1">
    <source>
        <dbReference type="SAM" id="MobiDB-lite"/>
    </source>
</evidence>
<dbReference type="EnsemblPlants" id="KEH16995">
    <property type="protein sequence ID" value="KEH16995"/>
    <property type="gene ID" value="MTR_0055s0130"/>
</dbReference>
<dbReference type="STRING" id="3880.A0A072TTW7"/>
<dbReference type="EMBL" id="KL402780">
    <property type="protein sequence ID" value="KEH16995.1"/>
    <property type="molecule type" value="Genomic_DNA"/>
</dbReference>
<dbReference type="AntiFam" id="ANF00034">
    <property type="entry name" value="Antisense to 5.8S rRNA"/>
</dbReference>